<gene>
    <name evidence="3" type="ORF">GCM10022255_072470</name>
</gene>
<evidence type="ECO:0000313" key="4">
    <source>
        <dbReference type="Proteomes" id="UP001500620"/>
    </source>
</evidence>
<organism evidence="3 4">
    <name type="scientific">Dactylosporangium darangshiense</name>
    <dbReference type="NCBI Taxonomy" id="579108"/>
    <lineage>
        <taxon>Bacteria</taxon>
        <taxon>Bacillati</taxon>
        <taxon>Actinomycetota</taxon>
        <taxon>Actinomycetes</taxon>
        <taxon>Micromonosporales</taxon>
        <taxon>Micromonosporaceae</taxon>
        <taxon>Dactylosporangium</taxon>
    </lineage>
</organism>
<name>A0ABP8DIU6_9ACTN</name>
<sequence length="160" mass="17582">MHHQLQQLPGLGLELQRLAHVDSLPEVSNPVTHVRMGGIKYAEREMTMKQYLLSVVEPSTGEPPSADEMAKIIARVEELDRAVKDAGVWVFNGGLYPPGTATTLRPKGDDVLISDGPYAEGKEHLGGFLILQCEDLDEALSWARRAVAATSLPIEVRPFR</sequence>
<dbReference type="Gene3D" id="3.30.70.1060">
    <property type="entry name" value="Dimeric alpha+beta barrel"/>
    <property type="match status" value="1"/>
</dbReference>
<accession>A0ABP8DIU6</accession>
<comment type="caution">
    <text evidence="3">The sequence shown here is derived from an EMBL/GenBank/DDBJ whole genome shotgun (WGS) entry which is preliminary data.</text>
</comment>
<protein>
    <recommendedName>
        <fullName evidence="2">YCII-related domain-containing protein</fullName>
    </recommendedName>
</protein>
<dbReference type="PANTHER" id="PTHR35174:SF3">
    <property type="entry name" value="BLL7171 PROTEIN"/>
    <property type="match status" value="1"/>
</dbReference>
<dbReference type="EMBL" id="BAABAT010000026">
    <property type="protein sequence ID" value="GAA4257073.1"/>
    <property type="molecule type" value="Genomic_DNA"/>
</dbReference>
<keyword evidence="4" id="KW-1185">Reference proteome</keyword>
<dbReference type="InterPro" id="IPR005545">
    <property type="entry name" value="YCII"/>
</dbReference>
<evidence type="ECO:0000313" key="3">
    <source>
        <dbReference type="EMBL" id="GAA4257073.1"/>
    </source>
</evidence>
<proteinExistence type="inferred from homology"/>
<evidence type="ECO:0000259" key="2">
    <source>
        <dbReference type="Pfam" id="PF03795"/>
    </source>
</evidence>
<feature type="domain" description="YCII-related" evidence="2">
    <location>
        <begin position="63"/>
        <end position="149"/>
    </location>
</feature>
<dbReference type="SUPFAM" id="SSF54909">
    <property type="entry name" value="Dimeric alpha+beta barrel"/>
    <property type="match status" value="1"/>
</dbReference>
<dbReference type="PANTHER" id="PTHR35174">
    <property type="entry name" value="BLL7171 PROTEIN-RELATED"/>
    <property type="match status" value="1"/>
</dbReference>
<dbReference type="InterPro" id="IPR011008">
    <property type="entry name" value="Dimeric_a/b-barrel"/>
</dbReference>
<dbReference type="Proteomes" id="UP001500620">
    <property type="component" value="Unassembled WGS sequence"/>
</dbReference>
<comment type="similarity">
    <text evidence="1">Belongs to the YciI family.</text>
</comment>
<dbReference type="Pfam" id="PF03795">
    <property type="entry name" value="YCII"/>
    <property type="match status" value="1"/>
</dbReference>
<reference evidence="4" key="1">
    <citation type="journal article" date="2019" name="Int. J. Syst. Evol. Microbiol.">
        <title>The Global Catalogue of Microorganisms (GCM) 10K type strain sequencing project: providing services to taxonomists for standard genome sequencing and annotation.</title>
        <authorList>
            <consortium name="The Broad Institute Genomics Platform"/>
            <consortium name="The Broad Institute Genome Sequencing Center for Infectious Disease"/>
            <person name="Wu L."/>
            <person name="Ma J."/>
        </authorList>
    </citation>
    <scope>NUCLEOTIDE SEQUENCE [LARGE SCALE GENOMIC DNA]</scope>
    <source>
        <strain evidence="4">JCM 17441</strain>
    </source>
</reference>
<evidence type="ECO:0000256" key="1">
    <source>
        <dbReference type="ARBA" id="ARBA00007689"/>
    </source>
</evidence>